<reference evidence="1" key="1">
    <citation type="submission" date="2020-12" db="EMBL/GenBank/DDBJ databases">
        <title>Comparative genomics of Clostridium perfringens reveals patterns of host-associated phylogenetic clades and virulence factors.</title>
        <authorList>
            <person name="Smith A.H."/>
            <person name="Geier R."/>
        </authorList>
    </citation>
    <scope>NUCLEOTIDE SEQUENCE</scope>
    <source>
        <strain evidence="1">CHD30677R</strain>
    </source>
</reference>
<accession>A0AAW4IY13</accession>
<protein>
    <recommendedName>
        <fullName evidence="3">Lipoprotein</fullName>
    </recommendedName>
</protein>
<comment type="caution">
    <text evidence="1">The sequence shown here is derived from an EMBL/GenBank/DDBJ whole genome shotgun (WGS) entry which is preliminary data.</text>
</comment>
<sequence length="122" mass="14261">MSMVLCVLLIGCENSTKNNIQNEQVEKQEEAVIYHKRIPVKMVEIQKTWSSNKEQIWCITVKSDEYNLEKSFKQGMSAMYSNIYAGKLYRGETKEGDIIYAEFLSWKQGDKIIKRDIDNLIE</sequence>
<evidence type="ECO:0008006" key="3">
    <source>
        <dbReference type="Google" id="ProtNLM"/>
    </source>
</evidence>
<organism evidence="1 2">
    <name type="scientific">Clostridium perfringens</name>
    <dbReference type="NCBI Taxonomy" id="1502"/>
    <lineage>
        <taxon>Bacteria</taxon>
        <taxon>Bacillati</taxon>
        <taxon>Bacillota</taxon>
        <taxon>Clostridia</taxon>
        <taxon>Eubacteriales</taxon>
        <taxon>Clostridiaceae</taxon>
        <taxon>Clostridium</taxon>
    </lineage>
</organism>
<gene>
    <name evidence="1" type="ORF">JJB47_12015</name>
</gene>
<proteinExistence type="predicted"/>
<dbReference type="AlphaFoldDB" id="A0AAW4IY13"/>
<name>A0AAW4IY13_CLOPF</name>
<evidence type="ECO:0000313" key="2">
    <source>
        <dbReference type="Proteomes" id="UP000668068"/>
    </source>
</evidence>
<dbReference type="Proteomes" id="UP000668068">
    <property type="component" value="Unassembled WGS sequence"/>
</dbReference>
<dbReference type="EMBL" id="JAENQP010000007">
    <property type="protein sequence ID" value="MBO3359498.1"/>
    <property type="molecule type" value="Genomic_DNA"/>
</dbReference>
<evidence type="ECO:0000313" key="1">
    <source>
        <dbReference type="EMBL" id="MBO3359498.1"/>
    </source>
</evidence>